<dbReference type="EMBL" id="VORW01000038">
    <property type="protein sequence ID" value="TXE01840.1"/>
    <property type="molecule type" value="Genomic_DNA"/>
</dbReference>
<dbReference type="Proteomes" id="UP000321935">
    <property type="component" value="Unassembled WGS sequence"/>
</dbReference>
<dbReference type="InterPro" id="IPR027396">
    <property type="entry name" value="DsrEFH-like"/>
</dbReference>
<accession>A0A5C7AFW1</accession>
<protein>
    <submittedName>
        <fullName evidence="1">DsrE family protein</fullName>
    </submittedName>
</protein>
<evidence type="ECO:0000313" key="2">
    <source>
        <dbReference type="Proteomes" id="UP000321935"/>
    </source>
</evidence>
<dbReference type="PANTHER" id="PTHR37691">
    <property type="entry name" value="BLR3518 PROTEIN"/>
    <property type="match status" value="1"/>
</dbReference>
<reference evidence="1 2" key="1">
    <citation type="submission" date="2019-08" db="EMBL/GenBank/DDBJ databases">
        <title>Genomes sequence of Algoriphagus aquimarinus ACAM450.</title>
        <authorList>
            <person name="Bowman J.P."/>
        </authorList>
    </citation>
    <scope>NUCLEOTIDE SEQUENCE [LARGE SCALE GENOMIC DNA]</scope>
    <source>
        <strain evidence="1 2">ACAM 450</strain>
    </source>
</reference>
<proteinExistence type="predicted"/>
<comment type="caution">
    <text evidence="1">The sequence shown here is derived from an EMBL/GenBank/DDBJ whole genome shotgun (WGS) entry which is preliminary data.</text>
</comment>
<dbReference type="InterPro" id="IPR003787">
    <property type="entry name" value="Sulphur_relay_DsrE/F-like"/>
</dbReference>
<dbReference type="AlphaFoldDB" id="A0A5C7AFW1"/>
<dbReference type="PANTHER" id="PTHR37691:SF1">
    <property type="entry name" value="BLR3518 PROTEIN"/>
    <property type="match status" value="1"/>
</dbReference>
<organism evidence="1 2">
    <name type="scientific">Algoriphagus aquimarinus</name>
    <dbReference type="NCBI Taxonomy" id="237018"/>
    <lineage>
        <taxon>Bacteria</taxon>
        <taxon>Pseudomonadati</taxon>
        <taxon>Bacteroidota</taxon>
        <taxon>Cytophagia</taxon>
        <taxon>Cytophagales</taxon>
        <taxon>Cyclobacteriaceae</taxon>
        <taxon>Algoriphagus</taxon>
    </lineage>
</organism>
<gene>
    <name evidence="1" type="ORF">ESV85_21970</name>
</gene>
<sequence length="324" mass="36958">MFYFFYHKTSVFDRYIPASYIFLTKAITMKKILFFFAACLIFSVSVQAQYYPFGSEFKCSCEAEDSLAFQNAKQKISKTLSELRKSGEVYNFNVDTRVEKSDDGDSTNFMVLLIELDDAGFKANTQSWEEANPEILSFLEEKCPNRTDKQLWDKSMSMPVIKNMSALVIDVPEVDYKPDPSLEYKIIVDFMAFTKLDPKDDDRNEIKPEELNWGLGQLGRQINLHVSAGIPKENIKLVAAVHGTASQSFMTNEAYQEKYKMDNPNLEMLNELHEAGVEFLLCGQSLGTIEKKDLLPFAKVTFTAQTTLSEFQLKGYALKPILND</sequence>
<dbReference type="OrthoDB" id="7206705at2"/>
<name>A0A5C7AFW1_9BACT</name>
<dbReference type="SUPFAM" id="SSF75169">
    <property type="entry name" value="DsrEFH-like"/>
    <property type="match status" value="1"/>
</dbReference>
<dbReference type="Pfam" id="PF02635">
    <property type="entry name" value="DsrE"/>
    <property type="match status" value="1"/>
</dbReference>
<dbReference type="Gene3D" id="3.40.1260.10">
    <property type="entry name" value="DsrEFH-like"/>
    <property type="match status" value="1"/>
</dbReference>
<evidence type="ECO:0000313" key="1">
    <source>
        <dbReference type="EMBL" id="TXE01840.1"/>
    </source>
</evidence>